<reference evidence="1" key="1">
    <citation type="submission" date="2022-06" db="EMBL/GenBank/DDBJ databases">
        <title>Phylogenomic reconstructions and comparative analyses of Kickxellomycotina fungi.</title>
        <authorList>
            <person name="Reynolds N.K."/>
            <person name="Stajich J.E."/>
            <person name="Barry K."/>
            <person name="Grigoriev I.V."/>
            <person name="Crous P."/>
            <person name="Smith M.E."/>
        </authorList>
    </citation>
    <scope>NUCLEOTIDE SEQUENCE</scope>
    <source>
        <strain evidence="1">RSA 2271</strain>
    </source>
</reference>
<sequence>MSQAPAPTRVLVAGSVGGALREFFSKIDKLNSKSGPFDFLLITGDVFAPTSSDPDLDLQLQDLLAGNIP</sequence>
<accession>A0ACC1H6Q0</accession>
<name>A0ACC1H6Q0_9FUNG</name>
<comment type="caution">
    <text evidence="1">The sequence shown here is derived from an EMBL/GenBank/DDBJ whole genome shotgun (WGS) entry which is preliminary data.</text>
</comment>
<gene>
    <name evidence="1" type="ORF">EV182_008322</name>
</gene>
<keyword evidence="2" id="KW-1185">Reference proteome</keyword>
<feature type="non-terminal residue" evidence="1">
    <location>
        <position position="69"/>
    </location>
</feature>
<evidence type="ECO:0000313" key="1">
    <source>
        <dbReference type="EMBL" id="KAJ1670265.1"/>
    </source>
</evidence>
<dbReference type="Proteomes" id="UP001145114">
    <property type="component" value="Unassembled WGS sequence"/>
</dbReference>
<dbReference type="EMBL" id="JAMZIH010009364">
    <property type="protein sequence ID" value="KAJ1670265.1"/>
    <property type="molecule type" value="Genomic_DNA"/>
</dbReference>
<organism evidence="1 2">
    <name type="scientific">Spiromyces aspiralis</name>
    <dbReference type="NCBI Taxonomy" id="68401"/>
    <lineage>
        <taxon>Eukaryota</taxon>
        <taxon>Fungi</taxon>
        <taxon>Fungi incertae sedis</taxon>
        <taxon>Zoopagomycota</taxon>
        <taxon>Kickxellomycotina</taxon>
        <taxon>Kickxellomycetes</taxon>
        <taxon>Kickxellales</taxon>
        <taxon>Kickxellaceae</taxon>
        <taxon>Spiromyces</taxon>
    </lineage>
</organism>
<protein>
    <submittedName>
        <fullName evidence="1">Uncharacterized protein</fullName>
    </submittedName>
</protein>
<proteinExistence type="predicted"/>
<evidence type="ECO:0000313" key="2">
    <source>
        <dbReference type="Proteomes" id="UP001145114"/>
    </source>
</evidence>